<dbReference type="AlphaFoldDB" id="A3IP33"/>
<dbReference type="RefSeq" id="WP_008275154.1">
    <property type="nucleotide sequence ID" value="NZ_AAXW01000011.1"/>
</dbReference>
<dbReference type="eggNOG" id="ENOG50315N7">
    <property type="taxonomic scope" value="Bacteria"/>
</dbReference>
<dbReference type="InterPro" id="IPR011051">
    <property type="entry name" value="RmlC_Cupin_sf"/>
</dbReference>
<protein>
    <submittedName>
        <fullName evidence="1">Hypothetical cytosolic protein</fullName>
    </submittedName>
</protein>
<dbReference type="Proteomes" id="UP000003781">
    <property type="component" value="Unassembled WGS sequence"/>
</dbReference>
<dbReference type="OrthoDB" id="9796518at2"/>
<comment type="caution">
    <text evidence="1">The sequence shown here is derived from an EMBL/GenBank/DDBJ whole genome shotgun (WGS) entry which is preliminary data.</text>
</comment>
<organism evidence="1 2">
    <name type="scientific">Crocosphaera chwakensis CCY0110</name>
    <dbReference type="NCBI Taxonomy" id="391612"/>
    <lineage>
        <taxon>Bacteria</taxon>
        <taxon>Bacillati</taxon>
        <taxon>Cyanobacteriota</taxon>
        <taxon>Cyanophyceae</taxon>
        <taxon>Oscillatoriophycideae</taxon>
        <taxon>Chroococcales</taxon>
        <taxon>Aphanothecaceae</taxon>
        <taxon>Crocosphaera</taxon>
        <taxon>Crocosphaera chwakensis</taxon>
    </lineage>
</organism>
<evidence type="ECO:0000313" key="1">
    <source>
        <dbReference type="EMBL" id="EAZ91835.1"/>
    </source>
</evidence>
<gene>
    <name evidence="1" type="ORF">CY0110_07739</name>
</gene>
<accession>A3IP33</accession>
<proteinExistence type="predicted"/>
<name>A3IP33_9CHRO</name>
<dbReference type="SUPFAM" id="SSF51182">
    <property type="entry name" value="RmlC-like cupins"/>
    <property type="match status" value="1"/>
</dbReference>
<sequence>MIQQTNTQTIIEEITYNGQVLAIILPSEFRQPGIHFFTPDSFSQQLAYMRHPEGKIIKPHIHKQVRREVFYTQEVLLIKRGKLRVDFYNDDRDYLESRILQGGDVILLIKGGHGFEVLEELEMIEVKQGPYVGDNDKVRFSGIDGSQADVK</sequence>
<reference evidence="1 2" key="1">
    <citation type="submission" date="2007-03" db="EMBL/GenBank/DDBJ databases">
        <authorList>
            <person name="Stal L."/>
            <person name="Ferriera S."/>
            <person name="Johnson J."/>
            <person name="Kravitz S."/>
            <person name="Beeson K."/>
            <person name="Sutton G."/>
            <person name="Rogers Y.-H."/>
            <person name="Friedman R."/>
            <person name="Frazier M."/>
            <person name="Venter J.C."/>
        </authorList>
    </citation>
    <scope>NUCLEOTIDE SEQUENCE [LARGE SCALE GENOMIC DNA]</scope>
    <source>
        <strain evidence="1 2">CCY0110</strain>
    </source>
</reference>
<dbReference type="EMBL" id="AAXW01000011">
    <property type="protein sequence ID" value="EAZ91835.1"/>
    <property type="molecule type" value="Genomic_DNA"/>
</dbReference>
<keyword evidence="2" id="KW-1185">Reference proteome</keyword>
<evidence type="ECO:0000313" key="2">
    <source>
        <dbReference type="Proteomes" id="UP000003781"/>
    </source>
</evidence>